<comment type="catalytic activity">
    <reaction evidence="15">
        <text>a 5'-end (5'-triphosphoguanosine)-adenylyl-adenylyl-cytidylyl-adenosine in mRNA + 2 S-adenosyl-L-methionine = a 5'-end (N(7)-methyl 5'-triphosphoguanosine)-(2'-O-methyladenylyl)-adenylyl-cytidylyl-adenosine in mRNA + 2 S-adenosyl-L-homocysteine + H(+)</text>
        <dbReference type="Rhea" id="RHEA:65376"/>
        <dbReference type="Rhea" id="RHEA-COMP:16797"/>
        <dbReference type="Rhea" id="RHEA-COMP:16798"/>
        <dbReference type="ChEBI" id="CHEBI:15378"/>
        <dbReference type="ChEBI" id="CHEBI:57856"/>
        <dbReference type="ChEBI" id="CHEBI:59789"/>
        <dbReference type="ChEBI" id="CHEBI:156483"/>
        <dbReference type="ChEBI" id="CHEBI:156484"/>
        <dbReference type="EC" id="2.1.1.375"/>
    </reaction>
</comment>
<dbReference type="EMBL" id="MT153376">
    <property type="protein sequence ID" value="QMP82151.1"/>
    <property type="molecule type" value="Viral_cRNA"/>
</dbReference>
<keyword evidence="5 17" id="KW-0548">Nucleotidyltransferase</keyword>
<evidence type="ECO:0000313" key="20">
    <source>
        <dbReference type="Proteomes" id="UP000831829"/>
    </source>
</evidence>
<dbReference type="EC" id="2.1.1.-" evidence="17"/>
<organism evidence="19 20">
    <name type="scientific">Odonatan anphe-related virus OKIAV59</name>
    <dbReference type="NCBI Taxonomy" id="2746375"/>
    <lineage>
        <taxon>Viruses</taxon>
        <taxon>Riboviria</taxon>
        <taxon>Orthornavirae</taxon>
        <taxon>Negarnaviricota</taxon>
        <taxon>Haploviricotina</taxon>
        <taxon>Monjiviricetes</taxon>
        <taxon>Mononegavirales</taxon>
        <taxon>Xinmoviridae</taxon>
        <taxon>Ulegvirus</taxon>
        <taxon>Ulegvirus freckenfeldense</taxon>
    </lineage>
</organism>
<evidence type="ECO:0000256" key="2">
    <source>
        <dbReference type="ARBA" id="ARBA00022664"/>
    </source>
</evidence>
<dbReference type="GO" id="GO:0044423">
    <property type="term" value="C:virion component"/>
    <property type="evidence" value="ECO:0007669"/>
    <property type="project" value="UniProtKB-KW"/>
</dbReference>
<evidence type="ECO:0000256" key="17">
    <source>
        <dbReference type="PIRNR" id="PIRNR000830"/>
    </source>
</evidence>
<evidence type="ECO:0000256" key="8">
    <source>
        <dbReference type="ARBA" id="ARBA00022844"/>
    </source>
</evidence>
<keyword evidence="17" id="KW-1035">Host cytoplasm</keyword>
<keyword evidence="2 17" id="KW-0507">mRNA processing</keyword>
<dbReference type="PIRSF" id="PIRSF000830">
    <property type="entry name" value="RNA_pol_ParamyxoV"/>
    <property type="match status" value="1"/>
</dbReference>
<evidence type="ECO:0000256" key="3">
    <source>
        <dbReference type="ARBA" id="ARBA00022679"/>
    </source>
</evidence>
<evidence type="ECO:0000256" key="5">
    <source>
        <dbReference type="ARBA" id="ARBA00022695"/>
    </source>
</evidence>
<keyword evidence="9 17" id="KW-0693">Viral RNA replication</keyword>
<dbReference type="PROSITE" id="PS50526">
    <property type="entry name" value="RDRP_SSRNA_NEG_NONSEG"/>
    <property type="match status" value="1"/>
</dbReference>
<dbReference type="InterPro" id="IPR026890">
    <property type="entry name" value="Mononeg_mRNAcap"/>
</dbReference>
<comment type="catalytic activity">
    <reaction evidence="17">
        <text>RNA(n) + a ribonucleoside 5'-triphosphate = RNA(n+1) + diphosphate</text>
        <dbReference type="Rhea" id="RHEA:21248"/>
        <dbReference type="Rhea" id="RHEA-COMP:14527"/>
        <dbReference type="Rhea" id="RHEA-COMP:17342"/>
        <dbReference type="ChEBI" id="CHEBI:33019"/>
        <dbReference type="ChEBI" id="CHEBI:61557"/>
        <dbReference type="ChEBI" id="CHEBI:140395"/>
        <dbReference type="EC" id="2.7.7.48"/>
    </reaction>
</comment>
<keyword evidence="20" id="KW-1185">Reference proteome</keyword>
<comment type="function">
    <text evidence="17">RNA-directed RNA polymerase that catalyzes the replication of viral genomic RNA. The template is composed of the viral RNA tightly encapsidated by the nucleoprotein (N). The replicase mode is dependent on intracellular N protein concentration. In this mode, the polymerase replicates the whole viral genome without recognizing transcriptional signals, and the replicated genome is not caped or polyadenylated.</text>
</comment>
<comment type="catalytic activity">
    <reaction evidence="13 17">
        <text>a 5'-end (5'-triphosphoguanosine)-(2'-O-methyladenylyl)-adenylyl-cytidylyl-adenosine in mRNA + S-adenosyl-L-methionine = a 5'-end (N(7)-methyl 5'-triphosphoguanosine)-(2'-O-methyladenylyl)-adenylyl-cytidylyl-adenosine in mRNA + S-adenosyl-L-homocysteine</text>
        <dbReference type="Rhea" id="RHEA:65440"/>
        <dbReference type="Rhea" id="RHEA-COMP:16798"/>
        <dbReference type="Rhea" id="RHEA-COMP:16801"/>
        <dbReference type="ChEBI" id="CHEBI:57856"/>
        <dbReference type="ChEBI" id="CHEBI:59789"/>
        <dbReference type="ChEBI" id="CHEBI:156482"/>
        <dbReference type="ChEBI" id="CHEBI:156483"/>
    </reaction>
</comment>
<sequence>MDERKRIPPVYIEGHLNQPILIEDAEFLLSNTKFYCRRHNKSKDKLTELGVTKTIYETCHSPWACVEDLVRCQNCPPSSKEEFNTALRASVLAMVRQKSRVLNCKDLVGGQYEGELIKTLISSSLLYAYYINKRKAETLKDSVCNIATDFGRFKQVLPNLWVEKELIIFNCQKHGMCVGPTTLLIGTLDNLQGRFSVMFYQMLCDFHNKYPCPYSFILHELFEDLLSVRSQIGENFYSLLKNIEPLILGEIIQDKRTDLGFKGLFESSLKGAIDAYPYFQGTKIYSFIVRRKNLPEKMFNIELSGILKLFGHPCIDVLEGYRKLMEVTNANLQADLPFIKRLKFYFIKIICQGHVRKHKKWPNCTFTPWINPILEKCVMEERWLTKRESMSVSERDWGDIIFNRTFEYQSHPEMTEFIKDTSIAPPLHAWFSNYDPCSFRIKYGQRRPRHDFPLQRTILQYLKSDRDLPERILGLQQQVYDDPMATMDNNVIFLCPKERELKKEGRFFCKQTYNKRIEQVQGEYNIKQHILPLVEEVTMTFSELNLSKRLVDFAKMLREENTEIICLDLSKWNMRFRTVLVNSFAHELDKLFGLVNVYTDAHVFFQRAIMLLNDRHHPAKILESHFPEEGESCTYGQLGGCEGMRQKLWTLITVVIIMVTAHEWGINISQMGQGDNQIILMKWTKTQMDSRDTTRNEFLGALQENFARVGLLLKPTETFYSQQLLEFGKVRFLNGYAVPDGIKKICRCIPDINDGISTFGTCLSTIQTCTESCARSDWTPESAVVISFFETLTFLQRRSVLTLKHGVRKHCAILFWTSILGGIQISSYSHHMIRGLDDRLTDAISMILGLREVDYDLYLEILKIIDLTPRTTVNLDSLFDDIFSLNIKRLPTTENYIRDRVRDTIKNYATNPEVLEFLSPISISKEQLTEILSTLHPRFLPLIHEIRRCSNSGLAEGLFNRFVSVKSITSLSNDDDFTDTGKDFQTRCRETDERAYAMVRNHLKKERYCNYTERALSSGDCSTLIAQELRNESYQFEVLGVTRPVPWEQVTIYDWDQLDVDEQNRSLWIEVSRAFLKKPRQYKVMNGPYSEYLGSNTPKKVKKGRLEVVDQTSTSKALLNLLVMLSWARKLNSRSLENLLLHLVYEKNIKIKDQEVEEMNLDWCPINVGGNIYHRFRCAVEKRGAKNNCLPSFATHCGITTSHMGPISKGGDDFNIYFQIIFLYINNIFPQMVSSGIFDFPPHLGATFECSTCTIQLKAEPFLLNFSVANYPIPVDLKFEPVLLQHPTLTDHEIMEQLSFHVGMNLGRELEAKVLPRCQSTLSIYAVERQGSGGLNVFDFRGCDIITLIAGMIRSSADVKKLFSCSVAGGSFSLEAHTLYTTLAALVLTSNRFPEFAIFAGLHIRSHAQAINIHAAADFLHRCLAAICVRFEREIITKFWMYKSPEELEEVSLSRVNWYLSKISKYIVRDTTHRMMGHKSSEKYLQLVTVKNISRLIKDIKNDQGLTWSEKLLELDKVLKGSIFSKFVFFPRDLIREDVVVARWRDRHDQIEKILSSLWKFRQVTREECASPEFSLIALGVCAKPLILGQSKYNVPLDLLFLAKDIHHLSRQLGKIASAASKMAYLLAYGEKCNLIPTHANNVVTLAEGSGSIALLLAHLFKNCNLWFNTLRDQSDSAQIEISSSGPSSFRDLRCECIKNCTLFYALCEGETDITKKTFLKKLEDLFIQEGVSLLTMDAQSLTHDDNWTHLENIVNLVPYNKCPRCLYIVKVFSSDVLYKFLPVARCIGLEVHAVKPICSNQYNQEIYIMFRKSPVFSFTPRPDVGKSLIQPHLDEYVDELIMSGSYLSRNTLNSLPCMDLIKIDCDQYQGVITYPLICWATLKKLAGYCSTFSWEAQRTSFWADTEYQRNLQGKKHNQRFYLCVFFAIYRLLKLVPNLRGKTLVQELVHWRHTKINHASSFRPGPDKKLKYISLSFETTCSREESVFVIIEPIYKTLLKAISLVCSDLKLVGNGPSNERGSTKDPALRTMYNLIKEIVSKYRI</sequence>
<proteinExistence type="inferred from homology"/>
<comment type="catalytic activity">
    <reaction evidence="12">
        <text>a 5'-end triphospho-adenylyl-adenylyl-cytidylyl-adenosine in mRNA + GDP + H(+) = a 5'-end (5'-triphosphoguanosine)-adenylyl-adenylyl-cytidylyl-adenosine in mRNA + diphosphate</text>
        <dbReference type="Rhea" id="RHEA:65436"/>
        <dbReference type="Rhea" id="RHEA-COMP:16797"/>
        <dbReference type="Rhea" id="RHEA-COMP:16799"/>
        <dbReference type="ChEBI" id="CHEBI:15378"/>
        <dbReference type="ChEBI" id="CHEBI:33019"/>
        <dbReference type="ChEBI" id="CHEBI:58189"/>
        <dbReference type="ChEBI" id="CHEBI:156484"/>
        <dbReference type="ChEBI" id="CHEBI:156503"/>
        <dbReference type="EC" id="2.7.7.88"/>
    </reaction>
</comment>
<dbReference type="EC" id="2.7.7.48" evidence="17"/>
<evidence type="ECO:0000256" key="10">
    <source>
        <dbReference type="ARBA" id="ARBA00023042"/>
    </source>
</evidence>
<accession>A0AAE7II87</accession>
<comment type="catalytic activity">
    <reaction evidence="16 17">
        <text>GTP + H2O = GDP + phosphate + H(+)</text>
        <dbReference type="Rhea" id="RHEA:19669"/>
        <dbReference type="ChEBI" id="CHEBI:15377"/>
        <dbReference type="ChEBI" id="CHEBI:15378"/>
        <dbReference type="ChEBI" id="CHEBI:37565"/>
        <dbReference type="ChEBI" id="CHEBI:43474"/>
        <dbReference type="ChEBI" id="CHEBI:58189"/>
    </reaction>
</comment>
<evidence type="ECO:0000256" key="1">
    <source>
        <dbReference type="ARBA" id="ARBA00022484"/>
    </source>
</evidence>
<evidence type="ECO:0000256" key="15">
    <source>
        <dbReference type="ARBA" id="ARBA00047370"/>
    </source>
</evidence>
<dbReference type="EC" id="2.7.7.88" evidence="17"/>
<reference evidence="19" key="1">
    <citation type="journal article" date="2019" name="PLoS Pathog.">
        <title>Re-assessing the diversity of negative strand RNA viruses in insects.</title>
        <authorList>
            <person name="Kafer S."/>
            <person name="Paraskevopoulou S."/>
            <person name="Zirkel F."/>
            <person name="Wieseke N."/>
            <person name="Donath A."/>
            <person name="Petersen M."/>
            <person name="Jones T.C."/>
            <person name="Liu S."/>
            <person name="Zhou X."/>
            <person name="Middendorf M."/>
            <person name="Junglen S."/>
            <person name="Misof B."/>
            <person name="Drosten C."/>
        </authorList>
    </citation>
    <scope>NUCLEOTIDE SEQUENCE</scope>
    <source>
        <strain evidence="19">OKIAV59</strain>
    </source>
</reference>
<keyword evidence="10 17" id="KW-0506">mRNA capping</keyword>
<evidence type="ECO:0000259" key="18">
    <source>
        <dbReference type="PROSITE" id="PS50526"/>
    </source>
</evidence>
<dbReference type="GO" id="GO:0004482">
    <property type="term" value="F:mRNA 5'-cap (guanine-N7-)-methyltransferase activity"/>
    <property type="evidence" value="ECO:0007669"/>
    <property type="project" value="InterPro"/>
</dbReference>
<keyword evidence="4 17" id="KW-0949">S-adenosyl-L-methionine</keyword>
<dbReference type="Pfam" id="PF14318">
    <property type="entry name" value="Mononeg_mRNAcap"/>
    <property type="match status" value="1"/>
</dbReference>
<evidence type="ECO:0000256" key="16">
    <source>
        <dbReference type="ARBA" id="ARBA00048548"/>
    </source>
</evidence>
<keyword evidence="11" id="KW-0511">Multifunctional enzyme</keyword>
<dbReference type="GO" id="GO:0003968">
    <property type="term" value="F:RNA-directed RNA polymerase activity"/>
    <property type="evidence" value="ECO:0007669"/>
    <property type="project" value="UniProtKB-KW"/>
</dbReference>
<dbReference type="EC" id="3.6.1.-" evidence="17"/>
<name>A0AAE7II87_9MONO</name>
<dbReference type="GO" id="GO:0030430">
    <property type="term" value="C:host cell cytoplasm"/>
    <property type="evidence" value="ECO:0007669"/>
    <property type="project" value="UniProtKB-SubCell"/>
</dbReference>
<keyword evidence="1 17" id="KW-0696">RNA-directed RNA polymerase</keyword>
<evidence type="ECO:0000256" key="4">
    <source>
        <dbReference type="ARBA" id="ARBA00022691"/>
    </source>
</evidence>
<comment type="subcellular location">
    <subcellularLocation>
        <location evidence="17">Virion</location>
    </subcellularLocation>
    <subcellularLocation>
        <location evidence="17">Host cytoplasm</location>
    </subcellularLocation>
</comment>
<feature type="domain" description="RdRp catalytic" evidence="18">
    <location>
        <begin position="561"/>
        <end position="735"/>
    </location>
</feature>
<evidence type="ECO:0000256" key="9">
    <source>
        <dbReference type="ARBA" id="ARBA00022953"/>
    </source>
</evidence>
<reference evidence="19" key="2">
    <citation type="submission" date="2020-03" db="EMBL/GenBank/DDBJ databases">
        <authorList>
            <person name="Kafer S."/>
            <person name="Paraskevopoulou S."/>
            <person name="Zirkel F."/>
            <person name="Wieseke N."/>
            <person name="Donath A."/>
            <person name="Petersen M."/>
            <person name="Jones T.C."/>
            <person name="Liu S."/>
            <person name="Zhou X."/>
            <person name="Middendorf M."/>
            <person name="Junglen S."/>
            <person name="Misof B."/>
            <person name="Drosten C."/>
        </authorList>
    </citation>
    <scope>NUCLEOTIDE SEQUENCE</scope>
    <source>
        <strain evidence="19">OKIAV59</strain>
    </source>
</reference>
<evidence type="ECO:0000313" key="19">
    <source>
        <dbReference type="EMBL" id="QMP82151.1"/>
    </source>
</evidence>
<comment type="similarity">
    <text evidence="17">Belongs to the paramyxovirus L protein family.</text>
</comment>
<dbReference type="InterPro" id="IPR016269">
    <property type="entry name" value="RNA-dir_pol_paramyxovirus"/>
</dbReference>
<keyword evidence="8 17" id="KW-0946">Virion</keyword>
<dbReference type="KEGG" id="vg:80539183"/>
<comment type="catalytic activity">
    <reaction evidence="14 17">
        <text>a 5'-end (5'-triphosphoguanosine)-adenylyl-adenylyl-cytidylyl-adenosine in mRNA + S-adenosyl-L-methionine = a 5'-end (5'-triphosphoguanosine)-(2'-O-methyladenylyl)-adenylyl-cytidylyl-adenosine in mRNA + S-adenosyl-L-homocysteine + H(+)</text>
        <dbReference type="Rhea" id="RHEA:65380"/>
        <dbReference type="Rhea" id="RHEA-COMP:16797"/>
        <dbReference type="Rhea" id="RHEA-COMP:16801"/>
        <dbReference type="ChEBI" id="CHEBI:15378"/>
        <dbReference type="ChEBI" id="CHEBI:57856"/>
        <dbReference type="ChEBI" id="CHEBI:59789"/>
        <dbReference type="ChEBI" id="CHEBI:156482"/>
        <dbReference type="ChEBI" id="CHEBI:156484"/>
    </reaction>
</comment>
<evidence type="ECO:0000256" key="7">
    <source>
        <dbReference type="ARBA" id="ARBA00022840"/>
    </source>
</evidence>
<keyword evidence="3 17" id="KW-0808">Transferase</keyword>
<dbReference type="GeneID" id="80539183"/>
<evidence type="ECO:0000256" key="14">
    <source>
        <dbReference type="ARBA" id="ARBA00047332"/>
    </source>
</evidence>
<keyword evidence="17" id="KW-0489">Methyltransferase</keyword>
<keyword evidence="7 17" id="KW-0067">ATP-binding</keyword>
<evidence type="ECO:0000256" key="13">
    <source>
        <dbReference type="ARBA" id="ARBA00024499"/>
    </source>
</evidence>
<comment type="function">
    <text evidence="17">RNA-directed RNA polymerase that catalyzes the transcription of viral mRNAs, their capping and polyadenylation. The template is composed of the viral RNA tightly encapsidated by the nucleoprotein (N). The viral polymerase binds to the genomic RNA at the 3' leader promoter, and transcribes subsequently all viral mRNAs with a decreasing efficiency. The first gene is the most transcribed, and the last the least transcribed. The viral phosphoprotein acts as a processivity factor. Capping is concomitant with initiation of mRNA transcription. Indeed, a GDP polyribonucleotidyl transferase (PRNTase) adds the cap structure when the nascent RNA chain length has reached few nucleotides. Ribose 2'-O methylation of viral mRNA cap precedes and facilitates subsequent guanine-N-7 methylation, both activities being carried by the viral polymerase. Polyadenylation of mRNAs occur by a stuttering mechanism at a slipery stop site present at the end viral genes. After finishing transcription of a mRNA, the polymerase can resume transcription of the downstream gene.</text>
</comment>
<evidence type="ECO:0000256" key="11">
    <source>
        <dbReference type="ARBA" id="ARBA00023268"/>
    </source>
</evidence>
<evidence type="ECO:0000256" key="12">
    <source>
        <dbReference type="ARBA" id="ARBA00024494"/>
    </source>
</evidence>
<protein>
    <recommendedName>
        <fullName evidence="17">RNA-directed RNA polymerase L</fullName>
        <shortName evidence="17">Protein L</shortName>
    </recommendedName>
    <alternativeName>
        <fullName evidence="17">Large structural protein</fullName>
    </alternativeName>
    <alternativeName>
        <fullName evidence="17">Replicase</fullName>
    </alternativeName>
    <alternativeName>
        <fullName evidence="17">Transcriptase</fullName>
    </alternativeName>
    <domain>
        <recommendedName>
            <fullName evidence="17">RNA-directed RNA polymerase</fullName>
            <ecNumber evidence="17">2.7.7.48</ecNumber>
        </recommendedName>
    </domain>
    <domain>
        <recommendedName>
            <fullName evidence="17">GTP phosphohydrolase</fullName>
            <ecNumber evidence="17">3.6.1.-</ecNumber>
        </recommendedName>
    </domain>
    <domain>
        <recommendedName>
            <fullName evidence="17">GDP polyribonucleotidyltransferase</fullName>
            <ecNumber evidence="17">2.7.7.88</ecNumber>
        </recommendedName>
        <alternativeName>
            <fullName evidence="17">PRNTase</fullName>
        </alternativeName>
    </domain>
    <domain>
        <recommendedName>
            <fullName evidence="17">mRNA (nucleoside-2'-O-)-methyltransferase</fullName>
            <shortName evidence="17">N1-2'-O-MTase</shortName>
            <ecNumber evidence="17">2.1.1.-</ecNumber>
        </recommendedName>
    </domain>
    <domain>
        <recommendedName>
            <fullName evidence="17">mRNA (guanine-N(7)-)-methyltransferase</fullName>
            <shortName evidence="17">G-N7-MTase</shortName>
        </recommendedName>
    </domain>
</protein>
<dbReference type="GO" id="GO:0005524">
    <property type="term" value="F:ATP binding"/>
    <property type="evidence" value="ECO:0007669"/>
    <property type="project" value="UniProtKB-KW"/>
</dbReference>
<dbReference type="Pfam" id="PF00946">
    <property type="entry name" value="Mononeg_RNA_pol"/>
    <property type="match status" value="1"/>
</dbReference>
<evidence type="ECO:0000256" key="6">
    <source>
        <dbReference type="ARBA" id="ARBA00022741"/>
    </source>
</evidence>
<dbReference type="InterPro" id="IPR014023">
    <property type="entry name" value="Mononeg_RNA_pol_cat"/>
</dbReference>
<keyword evidence="6 17" id="KW-0547">Nucleotide-binding</keyword>
<dbReference type="Proteomes" id="UP000831829">
    <property type="component" value="Segment"/>
</dbReference>
<dbReference type="RefSeq" id="YP_010800574.1">
    <property type="nucleotide sequence ID" value="NC_076874.1"/>
</dbReference>